<feature type="transmembrane region" description="Helical" evidence="3">
    <location>
        <begin position="176"/>
        <end position="203"/>
    </location>
</feature>
<feature type="compositionally biased region" description="Low complexity" evidence="2">
    <location>
        <begin position="968"/>
        <end position="977"/>
    </location>
</feature>
<feature type="compositionally biased region" description="Basic and acidic residues" evidence="2">
    <location>
        <begin position="543"/>
        <end position="554"/>
    </location>
</feature>
<feature type="coiled-coil region" evidence="1">
    <location>
        <begin position="670"/>
        <end position="704"/>
    </location>
</feature>
<evidence type="ECO:0000256" key="1">
    <source>
        <dbReference type="SAM" id="Coils"/>
    </source>
</evidence>
<feature type="region of interest" description="Disordered" evidence="2">
    <location>
        <begin position="1"/>
        <end position="96"/>
    </location>
</feature>
<feature type="compositionally biased region" description="Low complexity" evidence="2">
    <location>
        <begin position="1"/>
        <end position="27"/>
    </location>
</feature>
<reference evidence="4 5" key="1">
    <citation type="submission" date="2019-06" db="EMBL/GenBank/DDBJ databases">
        <authorList>
            <person name="Palmer J.M."/>
        </authorList>
    </citation>
    <scope>NUCLEOTIDE SEQUENCE [LARGE SCALE GENOMIC DNA]</scope>
    <source>
        <strain evidence="4 5">TWF788</strain>
    </source>
</reference>
<feature type="region of interest" description="Disordered" evidence="2">
    <location>
        <begin position="370"/>
        <end position="429"/>
    </location>
</feature>
<keyword evidence="3" id="KW-1133">Transmembrane helix</keyword>
<feature type="compositionally biased region" description="Polar residues" evidence="2">
    <location>
        <begin position="37"/>
        <end position="73"/>
    </location>
</feature>
<feature type="region of interest" description="Disordered" evidence="2">
    <location>
        <begin position="535"/>
        <end position="555"/>
    </location>
</feature>
<dbReference type="Proteomes" id="UP000479691">
    <property type="component" value="Unassembled WGS sequence"/>
</dbReference>
<proteinExistence type="predicted"/>
<dbReference type="AlphaFoldDB" id="A0A7C8K7Y0"/>
<organism evidence="4 5">
    <name type="scientific">Orbilia oligospora</name>
    <name type="common">Nematode-trapping fungus</name>
    <name type="synonym">Arthrobotrys oligospora</name>
    <dbReference type="NCBI Taxonomy" id="2813651"/>
    <lineage>
        <taxon>Eukaryota</taxon>
        <taxon>Fungi</taxon>
        <taxon>Dikarya</taxon>
        <taxon>Ascomycota</taxon>
        <taxon>Pezizomycotina</taxon>
        <taxon>Orbiliomycetes</taxon>
        <taxon>Orbiliales</taxon>
        <taxon>Orbiliaceae</taxon>
        <taxon>Orbilia</taxon>
    </lineage>
</organism>
<feature type="compositionally biased region" description="Low complexity" evidence="2">
    <location>
        <begin position="370"/>
        <end position="410"/>
    </location>
</feature>
<evidence type="ECO:0000256" key="3">
    <source>
        <dbReference type="SAM" id="Phobius"/>
    </source>
</evidence>
<keyword evidence="1" id="KW-0175">Coiled coil</keyword>
<feature type="compositionally biased region" description="Low complexity" evidence="2">
    <location>
        <begin position="420"/>
        <end position="429"/>
    </location>
</feature>
<gene>
    <name evidence="4" type="ORF">TWF788_011552</name>
</gene>
<feature type="compositionally biased region" description="Basic residues" evidence="2">
    <location>
        <begin position="636"/>
        <end position="646"/>
    </location>
</feature>
<comment type="caution">
    <text evidence="4">The sequence shown here is derived from an EMBL/GenBank/DDBJ whole genome shotgun (WGS) entry which is preliminary data.</text>
</comment>
<evidence type="ECO:0000256" key="2">
    <source>
        <dbReference type="SAM" id="MobiDB-lite"/>
    </source>
</evidence>
<protein>
    <recommendedName>
        <fullName evidence="6">Ubiquitination network signaling protein</fullName>
    </recommendedName>
</protein>
<feature type="region of interest" description="Disordered" evidence="2">
    <location>
        <begin position="959"/>
        <end position="983"/>
    </location>
</feature>
<evidence type="ECO:0000313" key="5">
    <source>
        <dbReference type="Proteomes" id="UP000479691"/>
    </source>
</evidence>
<feature type="coiled-coil region" evidence="1">
    <location>
        <begin position="737"/>
        <end position="805"/>
    </location>
</feature>
<feature type="compositionally biased region" description="Polar residues" evidence="2">
    <location>
        <begin position="85"/>
        <end position="96"/>
    </location>
</feature>
<feature type="compositionally biased region" description="Low complexity" evidence="2">
    <location>
        <begin position="74"/>
        <end position="84"/>
    </location>
</feature>
<feature type="region of interest" description="Disordered" evidence="2">
    <location>
        <begin position="1025"/>
        <end position="1048"/>
    </location>
</feature>
<name>A0A7C8K7Y0_ORBOL</name>
<keyword evidence="3" id="KW-0472">Membrane</keyword>
<evidence type="ECO:0000313" key="4">
    <source>
        <dbReference type="EMBL" id="KAF3166708.1"/>
    </source>
</evidence>
<dbReference type="EMBL" id="JAABOE010000097">
    <property type="protein sequence ID" value="KAF3166708.1"/>
    <property type="molecule type" value="Genomic_DNA"/>
</dbReference>
<keyword evidence="3" id="KW-0812">Transmembrane</keyword>
<feature type="region of interest" description="Disordered" evidence="2">
    <location>
        <begin position="592"/>
        <end position="653"/>
    </location>
</feature>
<feature type="compositionally biased region" description="Polar residues" evidence="2">
    <location>
        <begin position="616"/>
        <end position="629"/>
    </location>
</feature>
<sequence>MPRGSTSSNTKRSSNNQNSSGNSQNGGLAPPKRQQARSRASSNANTNIPGNQSNGSASSTGQSHGSASLEDTVNNNNNNGNNNGKQSTFQESSSSAFASKGQLGVNGVGMAANISSGDPSTTSSMARLHLDGDGGMNGTVTPQKRMIDLDQSGTGVSGGDSHYRTILPSWPLIDSLMLLIILLQLPTTLLTLVHLLFASLSFVPHNLTLLGPNPSSPTINYGAISNYIFQGQQGGPSVLTIIISDIIMALVSMLLWPSARIFLVDLAQAVVALSLGAGSTGSGNSGAMRNAAVCASVVGISQILRERSQIAHHLGIPVSQNAGNELNTLTPSSASPGSIRSALAVHIVAQGIMKATRRWLTLRDPAEYAASHPTTSSSSISASSNPSSSSSSSATSTAKGGSASSVVSNAPKDPEVGCPTTSTATTTTTTVKKKGRLGIWVRGQQPLWAALASSIVHLKEVEKLHAANASDSKITLSDTNYGSDEPKVWITRIGSNEIEFGSNYHPPNTPNDEEGVDKRFPFIVELNGIKWPQTTISMASGGRGEDSTISRTRDEEEWTAEISGLTPTTVYDISFIRRTTGEIIYSASVGTTSKQAANVDAPKEPVPAKPQRPLSPITTLQNSLNASRSNLEEQKRRIKVSKKGNSRRISGLRSEIDSLKSRLGSGDKGDERARRRALSLRDSVRRAEEETENIQMELQTLKELPEDQETEWEEKKKSWKGEKENLTVSEKDAIAMREQADRRLLEFKNEINSATAKREKAARRVSNLRADLERAKMETAATAEEREKAKQREQLKQRRQGIELEFSASIAKMEQGMISFRHKSRENYASIRSLEASFLMQQQQQQQQQQQAAQVHQMAMGGLTATDMAFPLAAQLIQNMSPRAGFGQPAYNNNPYGAFYGNPSPHTSGSFSSINLQPQNPIVSPFPSAYPGYDRGRSTSIFSMDSALTNLSDYDNNAHARKKSIPEGASSGSSSGSDSHEVDGYINHIATSGASGPFDNQAVGYFGVPAELNKSFAEKLKSGVTFPPLPPPSTANATTVVKPEAIAR</sequence>
<evidence type="ECO:0008006" key="6">
    <source>
        <dbReference type="Google" id="ProtNLM"/>
    </source>
</evidence>
<accession>A0A7C8K7Y0</accession>
<feature type="transmembrane region" description="Helical" evidence="3">
    <location>
        <begin position="237"/>
        <end position="256"/>
    </location>
</feature>